<protein>
    <recommendedName>
        <fullName evidence="3">SEFIR domain-containing protein</fullName>
    </recommendedName>
</protein>
<dbReference type="Proteomes" id="UP001497623">
    <property type="component" value="Unassembled WGS sequence"/>
</dbReference>
<keyword evidence="2" id="KW-1185">Reference proteome</keyword>
<dbReference type="EMBL" id="CAXKWB010140635">
    <property type="protein sequence ID" value="CAL4245718.1"/>
    <property type="molecule type" value="Genomic_DNA"/>
</dbReference>
<evidence type="ECO:0000313" key="1">
    <source>
        <dbReference type="EMBL" id="CAL4245718.1"/>
    </source>
</evidence>
<gene>
    <name evidence="1" type="ORF">MNOR_LOCUS41089</name>
</gene>
<evidence type="ECO:0008006" key="3">
    <source>
        <dbReference type="Google" id="ProtNLM"/>
    </source>
</evidence>
<dbReference type="AlphaFoldDB" id="A0AAV2SX91"/>
<sequence length="359" mass="39987">VGDILQTQECLLVWTPSGPDGSKLRKVVTSFKKVLENHASCKVLDYLDLLSLTQDHQEQLLSNPVAWVDSVLRQTSVKILLIASEGACQYQKQSIPVNGLSGRSSTIHSSLEMNNCNPLDRMLFPYIMRKIQDQPNLSSDYARIFHVRFPSVSNVESELQGFVTWTRYIIPQHLNTLLLKIHGMSEDLTDTKLLPSLEAEPSLLSAFTDICDENVGHTSVTDHLINSCQNSKMKVGNIPNGKPSSSLNGITVKYVDNINHKTEENSDSSFKCGNTKFQNTCGSDAMNCETNIDIALLESVTSFGRNTNRISISVDPKDDNFKRKNSICSNHSIDNFSSISTDEAIDEPYIDLVRIDVSR</sequence>
<feature type="non-terminal residue" evidence="1">
    <location>
        <position position="1"/>
    </location>
</feature>
<name>A0AAV2SX91_MEGNR</name>
<proteinExistence type="predicted"/>
<organism evidence="1 2">
    <name type="scientific">Meganyctiphanes norvegica</name>
    <name type="common">Northern krill</name>
    <name type="synonym">Thysanopoda norvegica</name>
    <dbReference type="NCBI Taxonomy" id="48144"/>
    <lineage>
        <taxon>Eukaryota</taxon>
        <taxon>Metazoa</taxon>
        <taxon>Ecdysozoa</taxon>
        <taxon>Arthropoda</taxon>
        <taxon>Crustacea</taxon>
        <taxon>Multicrustacea</taxon>
        <taxon>Malacostraca</taxon>
        <taxon>Eumalacostraca</taxon>
        <taxon>Eucarida</taxon>
        <taxon>Euphausiacea</taxon>
        <taxon>Euphausiidae</taxon>
        <taxon>Meganyctiphanes</taxon>
    </lineage>
</organism>
<accession>A0AAV2SX91</accession>
<evidence type="ECO:0000313" key="2">
    <source>
        <dbReference type="Proteomes" id="UP001497623"/>
    </source>
</evidence>
<dbReference type="Gene3D" id="3.40.50.11530">
    <property type="match status" value="1"/>
</dbReference>
<reference evidence="1 2" key="1">
    <citation type="submission" date="2024-05" db="EMBL/GenBank/DDBJ databases">
        <authorList>
            <person name="Wallberg A."/>
        </authorList>
    </citation>
    <scope>NUCLEOTIDE SEQUENCE [LARGE SCALE GENOMIC DNA]</scope>
</reference>
<comment type="caution">
    <text evidence="1">The sequence shown here is derived from an EMBL/GenBank/DDBJ whole genome shotgun (WGS) entry which is preliminary data.</text>
</comment>